<dbReference type="EMBL" id="JXNT01000025">
    <property type="protein sequence ID" value="ODM14447.1"/>
    <property type="molecule type" value="Genomic_DNA"/>
</dbReference>
<dbReference type="Gene3D" id="1.10.45.10">
    <property type="entry name" value="Vanillyl-alcohol Oxidase, Chain A, domain 4"/>
    <property type="match status" value="1"/>
</dbReference>
<dbReference type="OrthoDB" id="5332616at2759"/>
<evidence type="ECO:0000256" key="1">
    <source>
        <dbReference type="ARBA" id="ARBA00022630"/>
    </source>
</evidence>
<dbReference type="Proteomes" id="UP000094569">
    <property type="component" value="Unassembled WGS sequence"/>
</dbReference>
<dbReference type="GO" id="GO:0003824">
    <property type="term" value="F:catalytic activity"/>
    <property type="evidence" value="ECO:0007669"/>
    <property type="project" value="InterPro"/>
</dbReference>
<name>A0A1E3B0J6_ASPCR</name>
<keyword evidence="5" id="KW-1185">Reference proteome</keyword>
<dbReference type="VEuPathDB" id="FungiDB:SI65_10069"/>
<evidence type="ECO:0000259" key="3">
    <source>
        <dbReference type="Pfam" id="PF02913"/>
    </source>
</evidence>
<comment type="caution">
    <text evidence="4">The sequence shown here is derived from an EMBL/GenBank/DDBJ whole genome shotgun (WGS) entry which is preliminary data.</text>
</comment>
<dbReference type="GO" id="GO:0050660">
    <property type="term" value="F:flavin adenine dinucleotide binding"/>
    <property type="evidence" value="ECO:0007669"/>
    <property type="project" value="InterPro"/>
</dbReference>
<keyword evidence="1" id="KW-0285">Flavoprotein</keyword>
<dbReference type="STRING" id="573508.A0A1E3B0J6"/>
<feature type="domain" description="FAD-binding oxidoreductase/transferase type 4 C-terminal" evidence="3">
    <location>
        <begin position="3"/>
        <end position="84"/>
    </location>
</feature>
<reference evidence="4 5" key="1">
    <citation type="journal article" date="2016" name="BMC Genomics">
        <title>Comparative genomic and transcriptomic analyses of the Fuzhuan brick tea-fermentation fungus Aspergillus cristatus.</title>
        <authorList>
            <person name="Ge Y."/>
            <person name="Wang Y."/>
            <person name="Liu Y."/>
            <person name="Tan Y."/>
            <person name="Ren X."/>
            <person name="Zhang X."/>
            <person name="Hyde K.D."/>
            <person name="Liu Y."/>
            <person name="Liu Z."/>
        </authorList>
    </citation>
    <scope>NUCLEOTIDE SEQUENCE [LARGE SCALE GENOMIC DNA]</scope>
    <source>
        <strain evidence="4 5">GZAAS20.1005</strain>
    </source>
</reference>
<dbReference type="SUPFAM" id="SSF55103">
    <property type="entry name" value="FAD-linked oxidases, C-terminal domain"/>
    <property type="match status" value="1"/>
</dbReference>
<dbReference type="Gene3D" id="3.40.462.10">
    <property type="entry name" value="FAD-linked oxidases, C-terminal domain"/>
    <property type="match status" value="1"/>
</dbReference>
<gene>
    <name evidence="4" type="ORF">SI65_10069</name>
</gene>
<dbReference type="AlphaFoldDB" id="A0A1E3B0J6"/>
<proteinExistence type="predicted"/>
<dbReference type="InterPro" id="IPR016170">
    <property type="entry name" value="Cytok_DH_C_sf"/>
</dbReference>
<evidence type="ECO:0000313" key="5">
    <source>
        <dbReference type="Proteomes" id="UP000094569"/>
    </source>
</evidence>
<protein>
    <recommendedName>
        <fullName evidence="3">FAD-binding oxidoreductase/transferase type 4 C-terminal domain-containing protein</fullName>
    </recommendedName>
</protein>
<evidence type="ECO:0000313" key="4">
    <source>
        <dbReference type="EMBL" id="ODM14447.1"/>
    </source>
</evidence>
<dbReference type="InterPro" id="IPR016164">
    <property type="entry name" value="FAD-linked_Oxase-like_C"/>
</dbReference>
<dbReference type="Pfam" id="PF02913">
    <property type="entry name" value="FAD-oxidase_C"/>
    <property type="match status" value="1"/>
</dbReference>
<keyword evidence="2" id="KW-0274">FAD</keyword>
<dbReference type="InterPro" id="IPR016171">
    <property type="entry name" value="Vanillyl_alc_oxidase_C-sub2"/>
</dbReference>
<evidence type="ECO:0000256" key="2">
    <source>
        <dbReference type="ARBA" id="ARBA00022827"/>
    </source>
</evidence>
<sequence length="99" mass="11538">MREMHHIVCIAFNRGDPESKRKAHWLIKTLIADCAEHGWGEYRTHLALMDQIAETYNWNHNALMRFNETVKNALDPNGILAPGKNGVWSSSYDRRLYKL</sequence>
<accession>A0A1E3B0J6</accession>
<organism evidence="4 5">
    <name type="scientific">Aspergillus cristatus</name>
    <name type="common">Chinese Fuzhuan brick tea-fermentation fungus</name>
    <name type="synonym">Eurotium cristatum</name>
    <dbReference type="NCBI Taxonomy" id="573508"/>
    <lineage>
        <taxon>Eukaryota</taxon>
        <taxon>Fungi</taxon>
        <taxon>Dikarya</taxon>
        <taxon>Ascomycota</taxon>
        <taxon>Pezizomycotina</taxon>
        <taxon>Eurotiomycetes</taxon>
        <taxon>Eurotiomycetidae</taxon>
        <taxon>Eurotiales</taxon>
        <taxon>Aspergillaceae</taxon>
        <taxon>Aspergillus</taxon>
        <taxon>Aspergillus subgen. Aspergillus</taxon>
    </lineage>
</organism>
<dbReference type="InterPro" id="IPR004113">
    <property type="entry name" value="FAD-bd_oxidored_4_C"/>
</dbReference>